<sequence length="604" mass="66146">MVDGSKVLTVGVPVFNGRDLLRSCLKSISGSTLAHDRYEIVIVDDGSTAPETLEILADFEREHAQTPGFVRVIHSAENSGGAARPRNRILDEASGDYIFFVDADDTIGTEALARIAGYLAHERIDWISVNQVAVNGRTSVFTFAQPYAEKPRMRALSTLTCHKVFRRAEIERQGLRFSEALPSGQDVAFAFAFILRASRFVYLGSYDYYFLTQHADDPTEPAHLSRRANAPAANIEKSYRILEAMIEALRESELEDSERRAIVSTRVLPRILMRHRYLASMLALGKPAGPVELRRLADLLRDPVLAGADPAGAEGLTGTLLAGVLRSDWDGVVAQLSGKPNAAPAAKASTGPTTETSTGPTTETSTQALLAAVVEELAALRRTVDKIAADQQRLETNLRAEFQLRDMVAPRSDDQSPGMVTPINAGWQLSPQGLHEVVRRVLIDKPRLVVECGSGASTLWIARALRQVGGGRLVSLENSAEWVEAVTTMVRREGLDNVEVRHAPIEQTPVGAELRPWYAVEAIADLTGIDLLLVDGPVGKTHPLARYPAVPLLRSKLSDGATVLLDDYNRRQERETVNRWLVEYPELEPGRRVDHLAVLTVPSA</sequence>
<gene>
    <name evidence="3" type="ORF">GCM10011575_08500</name>
</gene>
<dbReference type="Pfam" id="PF13578">
    <property type="entry name" value="Methyltransf_24"/>
    <property type="match status" value="1"/>
</dbReference>
<feature type="region of interest" description="Disordered" evidence="1">
    <location>
        <begin position="340"/>
        <end position="363"/>
    </location>
</feature>
<reference evidence="3" key="1">
    <citation type="journal article" date="2014" name="Int. J. Syst. Evol. Microbiol.">
        <title>Complete genome sequence of Corynebacterium casei LMG S-19264T (=DSM 44701T), isolated from a smear-ripened cheese.</title>
        <authorList>
            <consortium name="US DOE Joint Genome Institute (JGI-PGF)"/>
            <person name="Walter F."/>
            <person name="Albersmeier A."/>
            <person name="Kalinowski J."/>
            <person name="Ruckert C."/>
        </authorList>
    </citation>
    <scope>NUCLEOTIDE SEQUENCE</scope>
    <source>
        <strain evidence="3">CGMCC 4.7306</strain>
    </source>
</reference>
<dbReference type="InterPro" id="IPR029063">
    <property type="entry name" value="SAM-dependent_MTases_sf"/>
</dbReference>
<evidence type="ECO:0000256" key="1">
    <source>
        <dbReference type="SAM" id="MobiDB-lite"/>
    </source>
</evidence>
<dbReference type="EMBL" id="BMMZ01000002">
    <property type="protein sequence ID" value="GGL52433.1"/>
    <property type="molecule type" value="Genomic_DNA"/>
</dbReference>
<dbReference type="InterPro" id="IPR001173">
    <property type="entry name" value="Glyco_trans_2-like"/>
</dbReference>
<comment type="caution">
    <text evidence="3">The sequence shown here is derived from an EMBL/GenBank/DDBJ whole genome shotgun (WGS) entry which is preliminary data.</text>
</comment>
<dbReference type="PANTHER" id="PTHR22916:SF3">
    <property type="entry name" value="UDP-GLCNAC:BETAGAL BETA-1,3-N-ACETYLGLUCOSAMINYLTRANSFERASE-LIKE PROTEIN 1"/>
    <property type="match status" value="1"/>
</dbReference>
<reference evidence="3" key="2">
    <citation type="submission" date="2020-09" db="EMBL/GenBank/DDBJ databases">
        <authorList>
            <person name="Sun Q."/>
            <person name="Zhou Y."/>
        </authorList>
    </citation>
    <scope>NUCLEOTIDE SEQUENCE</scope>
    <source>
        <strain evidence="3">CGMCC 4.7306</strain>
    </source>
</reference>
<feature type="compositionally biased region" description="Low complexity" evidence="1">
    <location>
        <begin position="350"/>
        <end position="363"/>
    </location>
</feature>
<dbReference type="PANTHER" id="PTHR22916">
    <property type="entry name" value="GLYCOSYLTRANSFERASE"/>
    <property type="match status" value="1"/>
</dbReference>
<dbReference type="RefSeq" id="WP_188893944.1">
    <property type="nucleotide sequence ID" value="NZ_BMMZ01000002.1"/>
</dbReference>
<dbReference type="InterPro" id="IPR029044">
    <property type="entry name" value="Nucleotide-diphossugar_trans"/>
</dbReference>
<proteinExistence type="predicted"/>
<accession>A0A917W072</accession>
<feature type="domain" description="Glycosyltransferase 2-like" evidence="2">
    <location>
        <begin position="9"/>
        <end position="146"/>
    </location>
</feature>
<evidence type="ECO:0000313" key="3">
    <source>
        <dbReference type="EMBL" id="GGL52433.1"/>
    </source>
</evidence>
<dbReference type="Gene3D" id="3.90.550.10">
    <property type="entry name" value="Spore Coat Polysaccharide Biosynthesis Protein SpsA, Chain A"/>
    <property type="match status" value="1"/>
</dbReference>
<name>A0A917W072_9ACTN</name>
<evidence type="ECO:0000259" key="2">
    <source>
        <dbReference type="Pfam" id="PF00535"/>
    </source>
</evidence>
<dbReference type="AlphaFoldDB" id="A0A917W072"/>
<evidence type="ECO:0000313" key="4">
    <source>
        <dbReference type="Proteomes" id="UP000613840"/>
    </source>
</evidence>
<dbReference type="Proteomes" id="UP000613840">
    <property type="component" value="Unassembled WGS sequence"/>
</dbReference>
<keyword evidence="4" id="KW-1185">Reference proteome</keyword>
<organism evidence="3 4">
    <name type="scientific">Microlunatus endophyticus</name>
    <dbReference type="NCBI Taxonomy" id="1716077"/>
    <lineage>
        <taxon>Bacteria</taxon>
        <taxon>Bacillati</taxon>
        <taxon>Actinomycetota</taxon>
        <taxon>Actinomycetes</taxon>
        <taxon>Propionibacteriales</taxon>
        <taxon>Propionibacteriaceae</taxon>
        <taxon>Microlunatus</taxon>
    </lineage>
</organism>
<dbReference type="SUPFAM" id="SSF53448">
    <property type="entry name" value="Nucleotide-diphospho-sugar transferases"/>
    <property type="match status" value="1"/>
</dbReference>
<protein>
    <recommendedName>
        <fullName evidence="2">Glycosyltransferase 2-like domain-containing protein</fullName>
    </recommendedName>
</protein>
<dbReference type="Pfam" id="PF00535">
    <property type="entry name" value="Glycos_transf_2"/>
    <property type="match status" value="1"/>
</dbReference>
<dbReference type="Gene3D" id="3.40.50.150">
    <property type="entry name" value="Vaccinia Virus protein VP39"/>
    <property type="match status" value="1"/>
</dbReference>
<dbReference type="GO" id="GO:0016758">
    <property type="term" value="F:hexosyltransferase activity"/>
    <property type="evidence" value="ECO:0007669"/>
    <property type="project" value="UniProtKB-ARBA"/>
</dbReference>
<dbReference type="CDD" id="cd00761">
    <property type="entry name" value="Glyco_tranf_GTA_type"/>
    <property type="match status" value="1"/>
</dbReference>
<dbReference type="SUPFAM" id="SSF53335">
    <property type="entry name" value="S-adenosyl-L-methionine-dependent methyltransferases"/>
    <property type="match status" value="1"/>
</dbReference>